<evidence type="ECO:0000259" key="1">
    <source>
        <dbReference type="Pfam" id="PF08646"/>
    </source>
</evidence>
<keyword evidence="3" id="KW-1185">Reference proteome</keyword>
<name>A0A9Q1KER9_9CARY</name>
<dbReference type="SUPFAM" id="SSF50249">
    <property type="entry name" value="Nucleic acid-binding proteins"/>
    <property type="match status" value="1"/>
</dbReference>
<sequence>MEDEKGGQMGVTIYGDDIASYAEVIKCRKEYEISDAVKNDSLVSGCDACGSKTYEAIGTNYKCSKSSCTSRTSTSVARMIFQFDLVDITGSWNVTLFSDDASKVLGIEADKLYGMEYEYHSEGLNVRVQKFGCADGFDFARQHEWWSLMVFGYFVKTDSDG</sequence>
<gene>
    <name evidence="2" type="ORF">Cgig2_026314</name>
</gene>
<reference evidence="2" key="1">
    <citation type="submission" date="2022-04" db="EMBL/GenBank/DDBJ databases">
        <title>Carnegiea gigantea Genome sequencing and assembly v2.</title>
        <authorList>
            <person name="Copetti D."/>
            <person name="Sanderson M.J."/>
            <person name="Burquez A."/>
            <person name="Wojciechowski M.F."/>
        </authorList>
    </citation>
    <scope>NUCLEOTIDE SEQUENCE</scope>
    <source>
        <strain evidence="2">SGP5-SGP5p</strain>
        <tissue evidence="2">Aerial part</tissue>
    </source>
</reference>
<protein>
    <recommendedName>
        <fullName evidence="1">Replication factor A C-terminal domain-containing protein</fullName>
    </recommendedName>
</protein>
<proteinExistence type="predicted"/>
<dbReference type="Gene3D" id="2.40.50.140">
    <property type="entry name" value="Nucleic acid-binding proteins"/>
    <property type="match status" value="1"/>
</dbReference>
<dbReference type="Pfam" id="PF08646">
    <property type="entry name" value="Rep_fac-A_C"/>
    <property type="match status" value="1"/>
</dbReference>
<dbReference type="OrthoDB" id="1734797at2759"/>
<accession>A0A9Q1KER9</accession>
<dbReference type="InterPro" id="IPR012340">
    <property type="entry name" value="NA-bd_OB-fold"/>
</dbReference>
<dbReference type="EMBL" id="JAKOGI010000163">
    <property type="protein sequence ID" value="KAJ8441513.1"/>
    <property type="molecule type" value="Genomic_DNA"/>
</dbReference>
<dbReference type="Proteomes" id="UP001153076">
    <property type="component" value="Unassembled WGS sequence"/>
</dbReference>
<organism evidence="2 3">
    <name type="scientific">Carnegiea gigantea</name>
    <dbReference type="NCBI Taxonomy" id="171969"/>
    <lineage>
        <taxon>Eukaryota</taxon>
        <taxon>Viridiplantae</taxon>
        <taxon>Streptophyta</taxon>
        <taxon>Embryophyta</taxon>
        <taxon>Tracheophyta</taxon>
        <taxon>Spermatophyta</taxon>
        <taxon>Magnoliopsida</taxon>
        <taxon>eudicotyledons</taxon>
        <taxon>Gunneridae</taxon>
        <taxon>Pentapetalae</taxon>
        <taxon>Caryophyllales</taxon>
        <taxon>Cactineae</taxon>
        <taxon>Cactaceae</taxon>
        <taxon>Cactoideae</taxon>
        <taxon>Echinocereeae</taxon>
        <taxon>Carnegiea</taxon>
    </lineage>
</organism>
<dbReference type="AlphaFoldDB" id="A0A9Q1KER9"/>
<feature type="domain" description="Replication factor A C-terminal" evidence="1">
    <location>
        <begin position="38"/>
        <end position="120"/>
    </location>
</feature>
<evidence type="ECO:0000313" key="2">
    <source>
        <dbReference type="EMBL" id="KAJ8441513.1"/>
    </source>
</evidence>
<dbReference type="InterPro" id="IPR013955">
    <property type="entry name" value="Rep_factor-A_C"/>
</dbReference>
<comment type="caution">
    <text evidence="2">The sequence shown here is derived from an EMBL/GenBank/DDBJ whole genome shotgun (WGS) entry which is preliminary data.</text>
</comment>
<evidence type="ECO:0000313" key="3">
    <source>
        <dbReference type="Proteomes" id="UP001153076"/>
    </source>
</evidence>